<comment type="caution">
    <text evidence="1">The sequence shown here is derived from an EMBL/GenBank/DDBJ whole genome shotgun (WGS) entry which is preliminary data.</text>
</comment>
<organism evidence="1">
    <name type="scientific">Tanacetum cinerariifolium</name>
    <name type="common">Dalmatian daisy</name>
    <name type="synonym">Chrysanthemum cinerariifolium</name>
    <dbReference type="NCBI Taxonomy" id="118510"/>
    <lineage>
        <taxon>Eukaryota</taxon>
        <taxon>Viridiplantae</taxon>
        <taxon>Streptophyta</taxon>
        <taxon>Embryophyta</taxon>
        <taxon>Tracheophyta</taxon>
        <taxon>Spermatophyta</taxon>
        <taxon>Magnoliopsida</taxon>
        <taxon>eudicotyledons</taxon>
        <taxon>Gunneridae</taxon>
        <taxon>Pentapetalae</taxon>
        <taxon>asterids</taxon>
        <taxon>campanulids</taxon>
        <taxon>Asterales</taxon>
        <taxon>Asteraceae</taxon>
        <taxon>Asteroideae</taxon>
        <taxon>Anthemideae</taxon>
        <taxon>Anthemidinae</taxon>
        <taxon>Tanacetum</taxon>
    </lineage>
</organism>
<dbReference type="EMBL" id="BKCJ010985801">
    <property type="protein sequence ID" value="GFC60527.1"/>
    <property type="molecule type" value="Genomic_DNA"/>
</dbReference>
<dbReference type="AlphaFoldDB" id="A0A699Q7N5"/>
<protein>
    <submittedName>
        <fullName evidence="1">Uncharacterized protein</fullName>
    </submittedName>
</protein>
<name>A0A699Q7N5_TANCI</name>
<reference evidence="1" key="1">
    <citation type="journal article" date="2019" name="Sci. Rep.">
        <title>Draft genome of Tanacetum cinerariifolium, the natural source of mosquito coil.</title>
        <authorList>
            <person name="Yamashiro T."/>
            <person name="Shiraishi A."/>
            <person name="Satake H."/>
            <person name="Nakayama K."/>
        </authorList>
    </citation>
    <scope>NUCLEOTIDE SEQUENCE</scope>
</reference>
<gene>
    <name evidence="1" type="ORF">Tci_832497</name>
</gene>
<feature type="non-terminal residue" evidence="1">
    <location>
        <position position="1"/>
    </location>
</feature>
<sequence length="67" mass="6685">RGGGSGIGCGVEVVTAAEVAVGAKVEIGWRGSGWSWCGGRDGGCSGDSVVGEAREGRWLSGSDRSED</sequence>
<accession>A0A699Q7N5</accession>
<proteinExistence type="predicted"/>
<evidence type="ECO:0000313" key="1">
    <source>
        <dbReference type="EMBL" id="GFC60527.1"/>
    </source>
</evidence>